<evidence type="ECO:0000256" key="4">
    <source>
        <dbReference type="ARBA" id="ARBA00022496"/>
    </source>
</evidence>
<dbReference type="PANTHER" id="PTHR42771:SF10">
    <property type="entry name" value="FERRICHROME TRANSPORT ATP-BINDING PROTEIN FHUC"/>
    <property type="match status" value="1"/>
</dbReference>
<name>A0A1M5XXP7_9CLOT</name>
<evidence type="ECO:0000313" key="12">
    <source>
        <dbReference type="Proteomes" id="UP000184526"/>
    </source>
</evidence>
<dbReference type="Proteomes" id="UP000184526">
    <property type="component" value="Unassembled WGS sequence"/>
</dbReference>
<dbReference type="PROSITE" id="PS50893">
    <property type="entry name" value="ABC_TRANSPORTER_2"/>
    <property type="match status" value="1"/>
</dbReference>
<feature type="domain" description="ABC transporter" evidence="10">
    <location>
        <begin position="2"/>
        <end position="239"/>
    </location>
</feature>
<dbReference type="SUPFAM" id="SSF52540">
    <property type="entry name" value="P-loop containing nucleoside triphosphate hydrolases"/>
    <property type="match status" value="1"/>
</dbReference>
<dbReference type="AlphaFoldDB" id="A0A1M5XXP7"/>
<evidence type="ECO:0000256" key="7">
    <source>
        <dbReference type="ARBA" id="ARBA00023004"/>
    </source>
</evidence>
<dbReference type="SMART" id="SM00382">
    <property type="entry name" value="AAA"/>
    <property type="match status" value="1"/>
</dbReference>
<evidence type="ECO:0000256" key="3">
    <source>
        <dbReference type="ARBA" id="ARBA00022475"/>
    </source>
</evidence>
<keyword evidence="7" id="KW-0408">Iron</keyword>
<evidence type="ECO:0000256" key="2">
    <source>
        <dbReference type="ARBA" id="ARBA00022448"/>
    </source>
</evidence>
<keyword evidence="9" id="KW-0472">Membrane</keyword>
<dbReference type="Gene3D" id="3.40.50.300">
    <property type="entry name" value="P-loop containing nucleotide triphosphate hydrolases"/>
    <property type="match status" value="1"/>
</dbReference>
<reference evidence="11 12" key="1">
    <citation type="submission" date="2016-11" db="EMBL/GenBank/DDBJ databases">
        <authorList>
            <person name="Jaros S."/>
            <person name="Januszkiewicz K."/>
            <person name="Wedrychowicz H."/>
        </authorList>
    </citation>
    <scope>NUCLEOTIDE SEQUENCE [LARGE SCALE GENOMIC DNA]</scope>
    <source>
        <strain evidence="11 12">DSM 3089</strain>
    </source>
</reference>
<evidence type="ECO:0000259" key="10">
    <source>
        <dbReference type="PROSITE" id="PS50893"/>
    </source>
</evidence>
<dbReference type="RefSeq" id="WP_072832349.1">
    <property type="nucleotide sequence ID" value="NZ_FQXP01000010.1"/>
</dbReference>
<keyword evidence="6 11" id="KW-0067">ATP-binding</keyword>
<dbReference type="CDD" id="cd03214">
    <property type="entry name" value="ABC_Iron-Siderophores_B12_Hemin"/>
    <property type="match status" value="1"/>
</dbReference>
<dbReference type="GO" id="GO:0016887">
    <property type="term" value="F:ATP hydrolysis activity"/>
    <property type="evidence" value="ECO:0007669"/>
    <property type="project" value="InterPro"/>
</dbReference>
<evidence type="ECO:0000256" key="1">
    <source>
        <dbReference type="ARBA" id="ARBA00004202"/>
    </source>
</evidence>
<keyword evidence="12" id="KW-1185">Reference proteome</keyword>
<dbReference type="STRING" id="1121306.SAMN02745196_02498"/>
<dbReference type="InterPro" id="IPR003439">
    <property type="entry name" value="ABC_transporter-like_ATP-bd"/>
</dbReference>
<dbReference type="GO" id="GO:0005524">
    <property type="term" value="F:ATP binding"/>
    <property type="evidence" value="ECO:0007669"/>
    <property type="project" value="UniProtKB-KW"/>
</dbReference>
<comment type="subcellular location">
    <subcellularLocation>
        <location evidence="1">Cell membrane</location>
        <topology evidence="1">Peripheral membrane protein</topology>
    </subcellularLocation>
</comment>
<protein>
    <submittedName>
        <fullName evidence="11">Iron complex transport system ATP-binding protein</fullName>
    </submittedName>
</protein>
<dbReference type="Pfam" id="PF00005">
    <property type="entry name" value="ABC_tran"/>
    <property type="match status" value="1"/>
</dbReference>
<evidence type="ECO:0000256" key="5">
    <source>
        <dbReference type="ARBA" id="ARBA00022741"/>
    </source>
</evidence>
<keyword evidence="4" id="KW-0410">Iron transport</keyword>
<dbReference type="InterPro" id="IPR017871">
    <property type="entry name" value="ABC_transporter-like_CS"/>
</dbReference>
<evidence type="ECO:0000256" key="9">
    <source>
        <dbReference type="ARBA" id="ARBA00023136"/>
    </source>
</evidence>
<keyword evidence="5" id="KW-0547">Nucleotide-binding</keyword>
<dbReference type="GO" id="GO:0005886">
    <property type="term" value="C:plasma membrane"/>
    <property type="evidence" value="ECO:0007669"/>
    <property type="project" value="UniProtKB-SubCell"/>
</dbReference>
<dbReference type="InterPro" id="IPR027417">
    <property type="entry name" value="P-loop_NTPase"/>
</dbReference>
<dbReference type="InterPro" id="IPR051535">
    <property type="entry name" value="Siderophore_ABC-ATPase"/>
</dbReference>
<dbReference type="OrthoDB" id="9799337at2"/>
<dbReference type="FunFam" id="3.40.50.300:FF:000134">
    <property type="entry name" value="Iron-enterobactin ABC transporter ATP-binding protein"/>
    <property type="match status" value="1"/>
</dbReference>
<gene>
    <name evidence="11" type="ORF">SAMN02745196_02498</name>
</gene>
<organism evidence="11 12">
    <name type="scientific">Clostridium collagenovorans DSM 3089</name>
    <dbReference type="NCBI Taxonomy" id="1121306"/>
    <lineage>
        <taxon>Bacteria</taxon>
        <taxon>Bacillati</taxon>
        <taxon>Bacillota</taxon>
        <taxon>Clostridia</taxon>
        <taxon>Eubacteriales</taxon>
        <taxon>Clostridiaceae</taxon>
        <taxon>Clostridium</taxon>
    </lineage>
</organism>
<keyword evidence="8" id="KW-0406">Ion transport</keyword>
<evidence type="ECO:0000256" key="6">
    <source>
        <dbReference type="ARBA" id="ARBA00022840"/>
    </source>
</evidence>
<accession>A0A1M5XXP7</accession>
<proteinExistence type="predicted"/>
<dbReference type="PROSITE" id="PS00211">
    <property type="entry name" value="ABC_TRANSPORTER_1"/>
    <property type="match status" value="1"/>
</dbReference>
<dbReference type="PANTHER" id="PTHR42771">
    <property type="entry name" value="IRON(3+)-HYDROXAMATE IMPORT ATP-BINDING PROTEIN FHUC"/>
    <property type="match status" value="1"/>
</dbReference>
<evidence type="ECO:0000313" key="11">
    <source>
        <dbReference type="EMBL" id="SHI04364.1"/>
    </source>
</evidence>
<dbReference type="EMBL" id="FQXP01000010">
    <property type="protein sequence ID" value="SHI04364.1"/>
    <property type="molecule type" value="Genomic_DNA"/>
</dbReference>
<keyword evidence="2" id="KW-0813">Transport</keyword>
<dbReference type="GO" id="GO:0006826">
    <property type="term" value="P:iron ion transport"/>
    <property type="evidence" value="ECO:0007669"/>
    <property type="project" value="UniProtKB-KW"/>
</dbReference>
<evidence type="ECO:0000256" key="8">
    <source>
        <dbReference type="ARBA" id="ARBA00023065"/>
    </source>
</evidence>
<keyword evidence="3" id="KW-1003">Cell membrane</keyword>
<dbReference type="InterPro" id="IPR003593">
    <property type="entry name" value="AAA+_ATPase"/>
</dbReference>
<sequence length="260" mass="29498">MIKAERISFSYEKNKELIQDLSIEIEEGKITTIIGPNGSGKSTLLSLLCGLNKVTSGEIYIGNVSITKFSYKQLSQKISTVHQQNSVPSDITVEKLVSYGRIPHKKLFKGKAEEDNEIIDWAIRNTGLEKLKTSNVMGLSGGERQRAFIAMALSQKPKILFLDEPTTYLDMYHQIEILELIKKLNHENNLTVVMILHDINQAIKYSHNMVVMKSGNIIKNGESAKIITEELIRSVYKVDGKINEYNEKLRYFIPSKCIDF</sequence>